<sequence>MFFTYHNGYLIQNRHGGSMTKVWDLNDPSAPVLVNSYDNNLWEGQHTHTFIGETELYHWSGKHQVDLSQLPALKEAKPIFNASDMVNSYYPFGFSDVANSYQYQQVGHFSIHDLRTPDQDKLSTVNVLDDTGFEGHVNLIGNLLIVTGDNETPQGVATYDLSDPRNPVLLDSIRTMPDGTPLIKAYDSVPVWGHYVILAQNGDTTAQRGVDIIDFSDPKNLKHVGRFDFEGRTRYAQFQDHFMFIGNAKVDMNTFETVATFPEGGGEYTLPVGNLLITAGMHRPDNGRIWCHQSQPDKQAPKVLFHSPAANATEVPVTSRIGVVIPETLDIKTTNNKNIVLRPLHKKALAVDIVSSDHDVINITPKTVLDHNTTYEFIIFSNGLSDVAGNALTEDFRFVFSTGKAVSTKRPPQITHLSVNHEQCNNCPQVSVEANAIAPDNSQQYSVNWGDGSKTVFSKANTLGHRYSKPGIYNLQLKVKNSAGLYDYATRNIVIGSTTNPGGISSSTIIADRTKNLIWNVNPDNNSVTALHANSGKKIYEVQVAKNPRSLTLDLQGNIWVTSADDAAITIIKSTTGTILHTIALPAGSQPQGIVHANAQNIAYVATMGTGYLYRIDTLHKRIIDRLYIGPWPRALALTHDGKKLYASRFISPDHQGEVYAIDTTTFNKASTIALHMDQHPDSDRNGRGLPNYLISLAIAPDGKTLWVGSKKDNLLRGGMHDGKGLTFENSVRSIISFIDITHDVEIINKRIDIDNHELPSAIHFSPTGTIAYISFRGNNRITAYDTQSLQVLDRLTTNTTPIGITSIDNHLYIHNYLSRSIQKSHLFTGPQKSLGPFNTHWQTQTVINEKLHTSVLEGKKLFNNADDPRISRDGYISCASCHLDGEHDGRTWDFSDRGEGLRNTIALRGRAGTAHGKLHWSANFDEIQDFEHDIRHAFGGRGLLNDKDFDDTIHTLDQYKAGRSRALDAIATYTASLTQFGISPWRNQQQLSHKAQRGKLIYQQLNCSGCHSGPAFTDSPQGLRHDVGTIKITSGQRLGSNTLNGIDTPTLKALWHSAPYFHDGSANSLLEVINQKSHGNGQQLSSGEKEDLIAYLLQIDDLENNSHTPAATFKLSTLNANQNLAPNAIALGIESSFSDIIAVTYFANDKAVATTNQPPFNTLWHSDSPGRQRIYAKAIHRNGSASLSPDVWVNIIGKSLTCVIGSTQRWTGGFVTKDIVVSNVGENTMQDWTVNILFSDKVVYREAWDTIVQQQDATHFLAKGYSDDRDLAPGESIAFGFIVNHAQDTPNITPQCIVENAVLPKPIAANTHDDDIDGIANTRDACPTTAINNRVNAIGCSEQERDDDKDGIANSKDACLYSEKGMGVDNFGCSAAQYRTQYLQQEFKAQQKHTSSM</sequence>
<accession>A0AAN1WLI3</accession>
<keyword evidence="3" id="KW-0732">Signal</keyword>
<evidence type="ECO:0000259" key="9">
    <source>
        <dbReference type="PROSITE" id="PS51007"/>
    </source>
</evidence>
<dbReference type="InterPro" id="IPR001919">
    <property type="entry name" value="CBD2"/>
</dbReference>
<dbReference type="CDD" id="cd00146">
    <property type="entry name" value="PKD"/>
    <property type="match status" value="1"/>
</dbReference>
<dbReference type="GO" id="GO:0030247">
    <property type="term" value="F:polysaccharide binding"/>
    <property type="evidence" value="ECO:0007669"/>
    <property type="project" value="InterPro"/>
</dbReference>
<dbReference type="InterPro" id="IPR028974">
    <property type="entry name" value="TSP_type-3_rpt"/>
</dbReference>
<dbReference type="Gene3D" id="1.10.760.10">
    <property type="entry name" value="Cytochrome c-like domain"/>
    <property type="match status" value="2"/>
</dbReference>
<dbReference type="PROSITE" id="PS50093">
    <property type="entry name" value="PKD"/>
    <property type="match status" value="1"/>
</dbReference>
<evidence type="ECO:0000256" key="6">
    <source>
        <dbReference type="ARBA" id="ARBA00023157"/>
    </source>
</evidence>
<dbReference type="EMBL" id="AP023086">
    <property type="protein sequence ID" value="BCD99794.1"/>
    <property type="molecule type" value="Genomic_DNA"/>
</dbReference>
<dbReference type="InterPro" id="IPR022409">
    <property type="entry name" value="PKD/Chitinase_dom"/>
</dbReference>
<feature type="domain" description="Cytochrome c" evidence="9">
    <location>
        <begin position="994"/>
        <end position="1101"/>
    </location>
</feature>
<dbReference type="PROSITE" id="PS51007">
    <property type="entry name" value="CYTC"/>
    <property type="match status" value="2"/>
</dbReference>
<dbReference type="Gene3D" id="2.60.40.290">
    <property type="match status" value="1"/>
</dbReference>
<dbReference type="InterPro" id="IPR035986">
    <property type="entry name" value="PKD_dom_sf"/>
</dbReference>
<dbReference type="GO" id="GO:0004130">
    <property type="term" value="F:cytochrome-c peroxidase activity"/>
    <property type="evidence" value="ECO:0007669"/>
    <property type="project" value="TreeGrafter"/>
</dbReference>
<keyword evidence="2 7" id="KW-0479">Metal-binding</keyword>
<dbReference type="Pfam" id="PF00553">
    <property type="entry name" value="CBM_2"/>
    <property type="match status" value="1"/>
</dbReference>
<evidence type="ECO:0000256" key="2">
    <source>
        <dbReference type="ARBA" id="ARBA00022723"/>
    </source>
</evidence>
<dbReference type="InterPro" id="IPR000601">
    <property type="entry name" value="PKD_dom"/>
</dbReference>
<dbReference type="SUPFAM" id="SSF46626">
    <property type="entry name" value="Cytochrome c"/>
    <property type="match status" value="2"/>
</dbReference>
<name>A0AAN1WLI3_9GAMM</name>
<dbReference type="EC" id="1.1.3.9" evidence="10"/>
<evidence type="ECO:0000313" key="11">
    <source>
        <dbReference type="Proteomes" id="UP001320119"/>
    </source>
</evidence>
<dbReference type="SUPFAM" id="SSF103647">
    <property type="entry name" value="TSP type-3 repeat"/>
    <property type="match status" value="1"/>
</dbReference>
<dbReference type="GO" id="GO:0020037">
    <property type="term" value="F:heme binding"/>
    <property type="evidence" value="ECO:0007669"/>
    <property type="project" value="InterPro"/>
</dbReference>
<reference evidence="10 11" key="1">
    <citation type="journal article" date="2022" name="IScience">
        <title>An ultrasensitive nanofiber-based assay for enzymatic hydrolysis and deep-sea microbial degradation of cellulose.</title>
        <authorList>
            <person name="Tsudome M."/>
            <person name="Tachioka M."/>
            <person name="Miyazaki M."/>
            <person name="Uchimura K."/>
            <person name="Tsuda M."/>
            <person name="Takaki Y."/>
            <person name="Deguchi S."/>
        </authorList>
    </citation>
    <scope>NUCLEOTIDE SEQUENCE [LARGE SCALE GENOMIC DNA]</scope>
    <source>
        <strain evidence="10 11">GE09</strain>
    </source>
</reference>
<dbReference type="InterPro" id="IPR036909">
    <property type="entry name" value="Cyt_c-like_dom_sf"/>
</dbReference>
<dbReference type="InterPro" id="IPR008965">
    <property type="entry name" value="CBM2/CBM3_carb-bd_dom_sf"/>
</dbReference>
<feature type="domain" description="Cytochrome c" evidence="9">
    <location>
        <begin position="854"/>
        <end position="961"/>
    </location>
</feature>
<organism evidence="10 11">
    <name type="scientific">Marinagarivorans cellulosilyticus</name>
    <dbReference type="NCBI Taxonomy" id="2721545"/>
    <lineage>
        <taxon>Bacteria</taxon>
        <taxon>Pseudomonadati</taxon>
        <taxon>Pseudomonadota</taxon>
        <taxon>Gammaproteobacteria</taxon>
        <taxon>Cellvibrionales</taxon>
        <taxon>Cellvibrionaceae</taxon>
        <taxon>Marinagarivorans</taxon>
    </lineage>
</organism>
<dbReference type="Proteomes" id="UP001320119">
    <property type="component" value="Chromosome"/>
</dbReference>
<dbReference type="Pfam" id="PF18911">
    <property type="entry name" value="PKD_4"/>
    <property type="match status" value="1"/>
</dbReference>
<evidence type="ECO:0000256" key="1">
    <source>
        <dbReference type="ARBA" id="ARBA00022617"/>
    </source>
</evidence>
<dbReference type="InterPro" id="IPR011045">
    <property type="entry name" value="N2O_reductase_N"/>
</dbReference>
<dbReference type="InterPro" id="IPR051395">
    <property type="entry name" value="Cytochrome_c_Peroxidase/MauG"/>
</dbReference>
<feature type="domain" description="PKD" evidence="8">
    <location>
        <begin position="445"/>
        <end position="495"/>
    </location>
</feature>
<dbReference type="InterPro" id="IPR015943">
    <property type="entry name" value="WD40/YVTN_repeat-like_dom_sf"/>
</dbReference>
<keyword evidence="6" id="KW-1015">Disulfide bond</keyword>
<dbReference type="SUPFAM" id="SSF49384">
    <property type="entry name" value="Carbohydrate-binding domain"/>
    <property type="match status" value="1"/>
</dbReference>
<dbReference type="SUPFAM" id="SSF49299">
    <property type="entry name" value="PKD domain"/>
    <property type="match status" value="1"/>
</dbReference>
<dbReference type="Pfam" id="PF13205">
    <property type="entry name" value="Big_5"/>
    <property type="match status" value="1"/>
</dbReference>
<dbReference type="Gene3D" id="2.130.10.10">
    <property type="entry name" value="YVTN repeat-like/Quinoprotein amine dehydrogenase"/>
    <property type="match status" value="2"/>
</dbReference>
<evidence type="ECO:0000256" key="3">
    <source>
        <dbReference type="ARBA" id="ARBA00022729"/>
    </source>
</evidence>
<dbReference type="GO" id="GO:0004553">
    <property type="term" value="F:hydrolase activity, hydrolyzing O-glycosyl compounds"/>
    <property type="evidence" value="ECO:0007669"/>
    <property type="project" value="InterPro"/>
</dbReference>
<dbReference type="PANTHER" id="PTHR30600:SF10">
    <property type="entry name" value="BLL6722 PROTEIN"/>
    <property type="match status" value="1"/>
</dbReference>
<evidence type="ECO:0000259" key="8">
    <source>
        <dbReference type="PROSITE" id="PS50093"/>
    </source>
</evidence>
<dbReference type="PANTHER" id="PTHR30600">
    <property type="entry name" value="CYTOCHROME C PEROXIDASE-RELATED"/>
    <property type="match status" value="1"/>
</dbReference>
<dbReference type="SUPFAM" id="SSF50974">
    <property type="entry name" value="Nitrous oxide reductase, N-terminal domain"/>
    <property type="match status" value="1"/>
</dbReference>
<dbReference type="InterPro" id="IPR009056">
    <property type="entry name" value="Cyt_c-like_dom"/>
</dbReference>
<dbReference type="GO" id="GO:0005509">
    <property type="term" value="F:calcium ion binding"/>
    <property type="evidence" value="ECO:0007669"/>
    <property type="project" value="InterPro"/>
</dbReference>
<dbReference type="KEGG" id="marq:MARGE09_P3996"/>
<dbReference type="GO" id="GO:0009055">
    <property type="term" value="F:electron transfer activity"/>
    <property type="evidence" value="ECO:0007669"/>
    <property type="project" value="InterPro"/>
</dbReference>
<evidence type="ECO:0000256" key="4">
    <source>
        <dbReference type="ARBA" id="ARBA00023002"/>
    </source>
</evidence>
<dbReference type="SMART" id="SM00089">
    <property type="entry name" value="PKD"/>
    <property type="match status" value="1"/>
</dbReference>
<dbReference type="Gene3D" id="2.60.40.10">
    <property type="entry name" value="Immunoglobulins"/>
    <property type="match status" value="1"/>
</dbReference>
<keyword evidence="4 10" id="KW-0560">Oxidoreductase</keyword>
<keyword evidence="5 7" id="KW-0408">Iron</keyword>
<proteinExistence type="predicted"/>
<dbReference type="InterPro" id="IPR032812">
    <property type="entry name" value="SbsA_Ig"/>
</dbReference>
<keyword evidence="11" id="KW-1185">Reference proteome</keyword>
<evidence type="ECO:0000256" key="5">
    <source>
        <dbReference type="ARBA" id="ARBA00023004"/>
    </source>
</evidence>
<evidence type="ECO:0000313" key="10">
    <source>
        <dbReference type="EMBL" id="BCD99794.1"/>
    </source>
</evidence>
<dbReference type="InterPro" id="IPR012291">
    <property type="entry name" value="CBM2_carb-bd_dom_sf"/>
</dbReference>
<protein>
    <submittedName>
        <fullName evidence="10">Galactose oxidase</fullName>
        <ecNumber evidence="10">1.1.3.9</ecNumber>
    </submittedName>
</protein>
<gene>
    <name evidence="10" type="ORF">MARGE09_P3996</name>
</gene>
<dbReference type="GO" id="GO:0005975">
    <property type="term" value="P:carbohydrate metabolic process"/>
    <property type="evidence" value="ECO:0007669"/>
    <property type="project" value="InterPro"/>
</dbReference>
<evidence type="ECO:0000256" key="7">
    <source>
        <dbReference type="PROSITE-ProRule" id="PRU00433"/>
    </source>
</evidence>
<dbReference type="InterPro" id="IPR013783">
    <property type="entry name" value="Ig-like_fold"/>
</dbReference>
<dbReference type="GO" id="GO:0045480">
    <property type="term" value="F:galactose oxidase activity"/>
    <property type="evidence" value="ECO:0007669"/>
    <property type="project" value="UniProtKB-EC"/>
</dbReference>
<keyword evidence="1 7" id="KW-0349">Heme</keyword>